<keyword evidence="1" id="KW-0812">Transmembrane</keyword>
<accession>A0A7U2F7X5</accession>
<keyword evidence="1" id="KW-1133">Transmembrane helix</keyword>
<organism evidence="2 3">
    <name type="scientific">Phaeosphaeria nodorum (strain SN15 / ATCC MYA-4574 / FGSC 10173)</name>
    <name type="common">Glume blotch fungus</name>
    <name type="synonym">Parastagonospora nodorum</name>
    <dbReference type="NCBI Taxonomy" id="321614"/>
    <lineage>
        <taxon>Eukaryota</taxon>
        <taxon>Fungi</taxon>
        <taxon>Dikarya</taxon>
        <taxon>Ascomycota</taxon>
        <taxon>Pezizomycotina</taxon>
        <taxon>Dothideomycetes</taxon>
        <taxon>Pleosporomycetidae</taxon>
        <taxon>Pleosporales</taxon>
        <taxon>Pleosporineae</taxon>
        <taxon>Phaeosphaeriaceae</taxon>
        <taxon>Parastagonospora</taxon>
    </lineage>
</organism>
<keyword evidence="3" id="KW-1185">Reference proteome</keyword>
<evidence type="ECO:0000256" key="1">
    <source>
        <dbReference type="SAM" id="Phobius"/>
    </source>
</evidence>
<name>A0A7U2F7X5_PHANO</name>
<feature type="transmembrane region" description="Helical" evidence="1">
    <location>
        <begin position="85"/>
        <end position="102"/>
    </location>
</feature>
<keyword evidence="1" id="KW-0472">Membrane</keyword>
<feature type="transmembrane region" description="Helical" evidence="1">
    <location>
        <begin position="55"/>
        <end position="73"/>
    </location>
</feature>
<evidence type="ECO:0000313" key="2">
    <source>
        <dbReference type="EMBL" id="QRD00398.1"/>
    </source>
</evidence>
<evidence type="ECO:0000313" key="3">
    <source>
        <dbReference type="Proteomes" id="UP000663193"/>
    </source>
</evidence>
<dbReference type="Proteomes" id="UP000663193">
    <property type="component" value="Chromosome 10"/>
</dbReference>
<feature type="transmembrane region" description="Helical" evidence="1">
    <location>
        <begin position="108"/>
        <end position="126"/>
    </location>
</feature>
<dbReference type="OrthoDB" id="4502040at2759"/>
<proteinExistence type="predicted"/>
<sequence>MSFTPSTLYYASAAINLLTIPKHFLVGQQHVSKAIDAIPSTPQHARGKSIAFTTWEYAMGALFVTATLNYKWGKTGGPRSFEDKVALWAITATGTVVGWTYYQVGMYVGLGCLWVAPWLSVAALVWSSR</sequence>
<dbReference type="EMBL" id="CP069032">
    <property type="protein sequence ID" value="QRD00398.1"/>
    <property type="molecule type" value="Genomic_DNA"/>
</dbReference>
<reference evidence="3" key="1">
    <citation type="journal article" date="2021" name="BMC Genomics">
        <title>Chromosome-level genome assembly and manually-curated proteome of model necrotroph Parastagonospora nodorum Sn15 reveals a genome-wide trove of candidate effector homologs, and redundancy of virulence-related functions within an accessory chromosome.</title>
        <authorList>
            <person name="Bertazzoni S."/>
            <person name="Jones D.A.B."/>
            <person name="Phan H.T."/>
            <person name="Tan K.-C."/>
            <person name="Hane J.K."/>
        </authorList>
    </citation>
    <scope>NUCLEOTIDE SEQUENCE [LARGE SCALE GENOMIC DNA]</scope>
    <source>
        <strain evidence="3">SN15 / ATCC MYA-4574 / FGSC 10173)</strain>
    </source>
</reference>
<gene>
    <name evidence="2" type="ORF">JI435_072590</name>
</gene>
<dbReference type="VEuPathDB" id="FungiDB:JI435_072590"/>
<dbReference type="AlphaFoldDB" id="A0A7U2F7X5"/>
<protein>
    <submittedName>
        <fullName evidence="2">Uncharacterized protein</fullName>
    </submittedName>
</protein>